<evidence type="ECO:0008006" key="5">
    <source>
        <dbReference type="Google" id="ProtNLM"/>
    </source>
</evidence>
<dbReference type="InterPro" id="IPR036291">
    <property type="entry name" value="NAD(P)-bd_dom_sf"/>
</dbReference>
<proteinExistence type="inferred from homology"/>
<dbReference type="EMBL" id="CAJPEX010000110">
    <property type="protein sequence ID" value="CAG0913415.1"/>
    <property type="molecule type" value="Genomic_DNA"/>
</dbReference>
<dbReference type="PANTHER" id="PTHR43157:SF31">
    <property type="entry name" value="PHOSPHATIDYLINOSITOL-GLYCAN BIOSYNTHESIS CLASS F PROTEIN"/>
    <property type="match status" value="1"/>
</dbReference>
<evidence type="ECO:0000256" key="1">
    <source>
        <dbReference type="ARBA" id="ARBA00023002"/>
    </source>
</evidence>
<dbReference type="EMBL" id="OA882147">
    <property type="protein sequence ID" value="CAD7273263.1"/>
    <property type="molecule type" value="Genomic_DNA"/>
</dbReference>
<protein>
    <recommendedName>
        <fullName evidence="5">Retinol dehydrogenase 13</fullName>
    </recommendedName>
</protein>
<evidence type="ECO:0000313" key="4">
    <source>
        <dbReference type="Proteomes" id="UP000678499"/>
    </source>
</evidence>
<evidence type="ECO:0000256" key="2">
    <source>
        <dbReference type="RuleBase" id="RU000363"/>
    </source>
</evidence>
<dbReference type="GO" id="GO:0016491">
    <property type="term" value="F:oxidoreductase activity"/>
    <property type="evidence" value="ECO:0007669"/>
    <property type="project" value="UniProtKB-KW"/>
</dbReference>
<dbReference type="InterPro" id="IPR002347">
    <property type="entry name" value="SDR_fam"/>
</dbReference>
<keyword evidence="1" id="KW-0560">Oxidoreductase</keyword>
<comment type="similarity">
    <text evidence="2">Belongs to the short-chain dehydrogenases/reductases (SDR) family.</text>
</comment>
<name>A0A7R9GA79_9CRUS</name>
<dbReference type="Proteomes" id="UP000678499">
    <property type="component" value="Unassembled WGS sequence"/>
</dbReference>
<dbReference type="Gene3D" id="3.40.50.720">
    <property type="entry name" value="NAD(P)-binding Rossmann-like Domain"/>
    <property type="match status" value="1"/>
</dbReference>
<reference evidence="3" key="1">
    <citation type="submission" date="2020-11" db="EMBL/GenBank/DDBJ databases">
        <authorList>
            <person name="Tran Van P."/>
        </authorList>
    </citation>
    <scope>NUCLEOTIDE SEQUENCE</scope>
</reference>
<accession>A0A7R9GA79</accession>
<dbReference type="AlphaFoldDB" id="A0A7R9GA79"/>
<dbReference type="OrthoDB" id="6374329at2759"/>
<sequence>MRLPRWVLYGSAFGTFLGGGALLRERVFGEAEPEDAVLQRAKGKIVIVTGANSGIGREISESLAKHGARVIMACRDMKKCEKVRKEIIGETLNRHVVCRACDLGSYSSIKAFVARVKEEEPKIDVLVNNAGVMGCPKSVTSEGLETHFGVNFMGSFVLTALLLDKLKGNPGNVRIVNVSDSAFKRGEILFKDLNRFEAYDPKEAYNQSKLAVVLFTALLKQRLSGNFCLLSQFGKRITFFMEVGVFGTNVEVVAAEAGGLVNTPLLRHFGIYNSILAAAFVWPLAYPFLRTARHGAATPLYAALCPSKDISVPYLKAKEADPGSIEVLNVEDAKRLWAIAEHWSGIKFPS</sequence>
<organism evidence="3">
    <name type="scientific">Notodromas monacha</name>
    <dbReference type="NCBI Taxonomy" id="399045"/>
    <lineage>
        <taxon>Eukaryota</taxon>
        <taxon>Metazoa</taxon>
        <taxon>Ecdysozoa</taxon>
        <taxon>Arthropoda</taxon>
        <taxon>Crustacea</taxon>
        <taxon>Oligostraca</taxon>
        <taxon>Ostracoda</taxon>
        <taxon>Podocopa</taxon>
        <taxon>Podocopida</taxon>
        <taxon>Cypridocopina</taxon>
        <taxon>Cypridoidea</taxon>
        <taxon>Cyprididae</taxon>
        <taxon>Notodromas</taxon>
    </lineage>
</organism>
<dbReference type="PRINTS" id="PR00081">
    <property type="entry name" value="GDHRDH"/>
</dbReference>
<gene>
    <name evidence="3" type="ORF">NMOB1V02_LOCUS1162</name>
</gene>
<dbReference type="SUPFAM" id="SSF51735">
    <property type="entry name" value="NAD(P)-binding Rossmann-fold domains"/>
    <property type="match status" value="1"/>
</dbReference>
<dbReference type="PRINTS" id="PR00080">
    <property type="entry name" value="SDRFAMILY"/>
</dbReference>
<dbReference type="PANTHER" id="PTHR43157">
    <property type="entry name" value="PHOSPHATIDYLINOSITOL-GLYCAN BIOSYNTHESIS CLASS F PROTEIN-RELATED"/>
    <property type="match status" value="1"/>
</dbReference>
<evidence type="ECO:0000313" key="3">
    <source>
        <dbReference type="EMBL" id="CAD7273263.1"/>
    </source>
</evidence>
<keyword evidence="4" id="KW-1185">Reference proteome</keyword>
<dbReference type="Pfam" id="PF00106">
    <property type="entry name" value="adh_short"/>
    <property type="match status" value="1"/>
</dbReference>